<reference evidence="3" key="1">
    <citation type="journal article" date="2019" name="Int. J. Syst. Evol. Microbiol.">
        <title>The Global Catalogue of Microorganisms (GCM) 10K type strain sequencing project: providing services to taxonomists for standard genome sequencing and annotation.</title>
        <authorList>
            <consortium name="The Broad Institute Genomics Platform"/>
            <consortium name="The Broad Institute Genome Sequencing Center for Infectious Disease"/>
            <person name="Wu L."/>
            <person name="Ma J."/>
        </authorList>
    </citation>
    <scope>NUCLEOTIDE SEQUENCE [LARGE SCALE GENOMIC DNA]</scope>
    <source>
        <strain evidence="3">CCUG 63830</strain>
    </source>
</reference>
<feature type="region of interest" description="Disordered" evidence="1">
    <location>
        <begin position="194"/>
        <end position="240"/>
    </location>
</feature>
<evidence type="ECO:0000313" key="2">
    <source>
        <dbReference type="EMBL" id="MFC6662985.1"/>
    </source>
</evidence>
<organism evidence="2 3">
    <name type="scientific">Deinococcus multiflagellatus</name>
    <dbReference type="NCBI Taxonomy" id="1656887"/>
    <lineage>
        <taxon>Bacteria</taxon>
        <taxon>Thermotogati</taxon>
        <taxon>Deinococcota</taxon>
        <taxon>Deinococci</taxon>
        <taxon>Deinococcales</taxon>
        <taxon>Deinococcaceae</taxon>
        <taxon>Deinococcus</taxon>
    </lineage>
</organism>
<protein>
    <submittedName>
        <fullName evidence="2">Uncharacterized protein</fullName>
    </submittedName>
</protein>
<evidence type="ECO:0000256" key="1">
    <source>
        <dbReference type="SAM" id="MobiDB-lite"/>
    </source>
</evidence>
<accession>A0ABW1ZPV8</accession>
<evidence type="ECO:0000313" key="3">
    <source>
        <dbReference type="Proteomes" id="UP001596317"/>
    </source>
</evidence>
<proteinExistence type="predicted"/>
<feature type="region of interest" description="Disordered" evidence="1">
    <location>
        <begin position="1"/>
        <end position="20"/>
    </location>
</feature>
<sequence length="240" mass="25566">MGAAGNPPNPQDPNHPDTPWRTIQVSDVLVDAPSAPPIPYPSRQGPRFVAPGVTVWGSPNRPYTDNHALLEDGARLEAHGHTFETGSWAALCGPVNAQGVPEVWVLHHAAFGRSVALITPAGVTRLPLLDFELDVLRTSPDTFREFHPSGTLTHTWPPHWALCDCGAGLAPYSPRGRCAGWPWGTRTAGCAPWSGMTPGATPGRVSRPKAAPNPRSGGGKSGLSGAPRSRPWTRPCRRSL</sequence>
<name>A0ABW1ZPV8_9DEIO</name>
<dbReference type="EMBL" id="JBHSWB010000002">
    <property type="protein sequence ID" value="MFC6662985.1"/>
    <property type="molecule type" value="Genomic_DNA"/>
</dbReference>
<keyword evidence="3" id="KW-1185">Reference proteome</keyword>
<dbReference type="Proteomes" id="UP001596317">
    <property type="component" value="Unassembled WGS sequence"/>
</dbReference>
<dbReference type="RefSeq" id="WP_380058901.1">
    <property type="nucleotide sequence ID" value="NZ_JBHSWB010000002.1"/>
</dbReference>
<comment type="caution">
    <text evidence="2">The sequence shown here is derived from an EMBL/GenBank/DDBJ whole genome shotgun (WGS) entry which is preliminary data.</text>
</comment>
<gene>
    <name evidence="2" type="ORF">ACFP90_23355</name>
</gene>